<feature type="coiled-coil region" evidence="1">
    <location>
        <begin position="32"/>
        <end position="59"/>
    </location>
</feature>
<dbReference type="PANTHER" id="PTHR21734:SF10">
    <property type="entry name" value="INHIBITOR OF NUCLEAR FACTOR KAPPA-B KINASE-INTERACTING PROTEIN"/>
    <property type="match status" value="1"/>
</dbReference>
<proteinExistence type="predicted"/>
<evidence type="ECO:0000313" key="2">
    <source>
        <dbReference type="EMBL" id="KAK6482733.1"/>
    </source>
</evidence>
<feature type="non-terminal residue" evidence="2">
    <location>
        <position position="1"/>
    </location>
</feature>
<sequence>NTQALMIKLRDHPLPAHVENLEGDIEKLKKWSSNITEKRAELQENLIALSEAVGKIEQSTATIAKDMSMKVSAVKTDVRRISGLESDVLALADSTQVLEEKVKQAEKMMVQKIGDLLAGSINRMTELKSSTSRNANKIDSLKKKYAELKAEDGKLTDRLLSLESGRARLVRTVTFANDLKPKVFAIRKDFALLEPRVSDLTFRIGRLASDLLRKEQDIALLKDTFSNLTVVKTDLQNVKQQLTEMPEVSDIHSQTSQPSE</sequence>
<keyword evidence="1" id="KW-0175">Coiled coil</keyword>
<dbReference type="Proteomes" id="UP001369086">
    <property type="component" value="Unassembled WGS sequence"/>
</dbReference>
<name>A0ABR0ZD39_HUSHU</name>
<dbReference type="Gene3D" id="1.20.1270.60">
    <property type="entry name" value="Arfaptin homology (AH) domain/BAR domain"/>
    <property type="match status" value="1"/>
</dbReference>
<dbReference type="InterPro" id="IPR027267">
    <property type="entry name" value="AH/BAR_dom_sf"/>
</dbReference>
<dbReference type="EMBL" id="JAHFZB010000013">
    <property type="protein sequence ID" value="KAK6482733.1"/>
    <property type="molecule type" value="Genomic_DNA"/>
</dbReference>
<gene>
    <name evidence="2" type="ORF">HHUSO_G15814</name>
</gene>
<feature type="coiled-coil region" evidence="1">
    <location>
        <begin position="131"/>
        <end position="158"/>
    </location>
</feature>
<comment type="caution">
    <text evidence="2">The sequence shown here is derived from an EMBL/GenBank/DDBJ whole genome shotgun (WGS) entry which is preliminary data.</text>
</comment>
<evidence type="ECO:0000313" key="3">
    <source>
        <dbReference type="Proteomes" id="UP001369086"/>
    </source>
</evidence>
<evidence type="ECO:0000256" key="1">
    <source>
        <dbReference type="SAM" id="Coils"/>
    </source>
</evidence>
<dbReference type="PANTHER" id="PTHR21734">
    <property type="entry name" value="INHIBITOR OF NUCLEAR FACTOR KAPPA-B KINASE-INTERACTING PROTEIN"/>
    <property type="match status" value="1"/>
</dbReference>
<dbReference type="InterPro" id="IPR024152">
    <property type="entry name" value="Inh_kappa-B_kinase-int"/>
</dbReference>
<accession>A0ABR0ZD39</accession>
<protein>
    <submittedName>
        <fullName evidence="2">Inhibitor of nuclear factor kappa-B kinase-interacting protein-like isoform X2</fullName>
    </submittedName>
</protein>
<organism evidence="2 3">
    <name type="scientific">Huso huso</name>
    <name type="common">Beluga</name>
    <name type="synonym">Acipenser huso</name>
    <dbReference type="NCBI Taxonomy" id="61971"/>
    <lineage>
        <taxon>Eukaryota</taxon>
        <taxon>Metazoa</taxon>
        <taxon>Chordata</taxon>
        <taxon>Craniata</taxon>
        <taxon>Vertebrata</taxon>
        <taxon>Euteleostomi</taxon>
        <taxon>Actinopterygii</taxon>
        <taxon>Chondrostei</taxon>
        <taxon>Acipenseriformes</taxon>
        <taxon>Acipenseridae</taxon>
        <taxon>Huso</taxon>
    </lineage>
</organism>
<keyword evidence="3" id="KW-1185">Reference proteome</keyword>
<reference evidence="2 3" key="1">
    <citation type="submission" date="2021-05" db="EMBL/GenBank/DDBJ databases">
        <authorList>
            <person name="Zahm M."/>
            <person name="Klopp C."/>
            <person name="Cabau C."/>
            <person name="Kuhl H."/>
            <person name="Suciu R."/>
            <person name="Ciorpac M."/>
            <person name="Holostenco D."/>
            <person name="Gessner J."/>
            <person name="Wuertz S."/>
            <person name="Hohne C."/>
            <person name="Stock M."/>
            <person name="Gislard M."/>
            <person name="Lluch J."/>
            <person name="Milhes M."/>
            <person name="Lampietro C."/>
            <person name="Lopez Roques C."/>
            <person name="Donnadieu C."/>
            <person name="Du K."/>
            <person name="Schartl M."/>
            <person name="Guiguen Y."/>
        </authorList>
    </citation>
    <scope>NUCLEOTIDE SEQUENCE [LARGE SCALE GENOMIC DNA]</scope>
    <source>
        <strain evidence="2">Hh-F2</strain>
        <tissue evidence="2">Blood</tissue>
    </source>
</reference>